<evidence type="ECO:0000313" key="5">
    <source>
        <dbReference type="Proteomes" id="UP000561045"/>
    </source>
</evidence>
<dbReference type="RefSeq" id="WP_420847482.1">
    <property type="nucleotide sequence ID" value="NZ_BAABLE010000011.1"/>
</dbReference>
<dbReference type="PANTHER" id="PTHR12756:SF11">
    <property type="entry name" value="CYTOSOLIC CARBOXYPEPTIDASE 1"/>
    <property type="match status" value="1"/>
</dbReference>
<accession>A0A840BF25</accession>
<dbReference type="Gene3D" id="3.40.630.10">
    <property type="entry name" value="Zn peptidases"/>
    <property type="match status" value="1"/>
</dbReference>
<feature type="domain" description="Peptidase M14" evidence="3">
    <location>
        <begin position="114"/>
        <end position="372"/>
    </location>
</feature>
<organism evidence="4 5">
    <name type="scientific">Niveibacterium umoris</name>
    <dbReference type="NCBI Taxonomy" id="1193620"/>
    <lineage>
        <taxon>Bacteria</taxon>
        <taxon>Pseudomonadati</taxon>
        <taxon>Pseudomonadota</taxon>
        <taxon>Betaproteobacteria</taxon>
        <taxon>Rhodocyclales</taxon>
        <taxon>Rhodocyclaceae</taxon>
        <taxon>Niveibacterium</taxon>
    </lineage>
</organism>
<dbReference type="GO" id="GO:0004181">
    <property type="term" value="F:metallocarboxypeptidase activity"/>
    <property type="evidence" value="ECO:0007669"/>
    <property type="project" value="InterPro"/>
</dbReference>
<evidence type="ECO:0000256" key="2">
    <source>
        <dbReference type="PROSITE-ProRule" id="PRU01379"/>
    </source>
</evidence>
<comment type="similarity">
    <text evidence="2">Belongs to the peptidase M14 family.</text>
</comment>
<sequence length="378" mass="42333">MPLIISSQFDSGAIDVIDAGDPANIRLRIRDDHGSKEFRQWFHFRISGAAGQPLVLRFENAGACSYPEGWRDYRAVASYDRSDWFRIADCEFDGEVLSVRLTPERDAIWLAYFEPYSQERHLDFLGRMSATAGVRVERLGASLQQRDIDAVVVGEGPHPVWIVARQHPGETMAEWFAEGLLERLTDDCDPVAREIRRRAVVRVVPNINPDGAFLGNLRSNSLGVNLNREWHAPSESRSPEILSVQAAMATSGVGLFLDIHGDETLPYVFIDGSHMVPGYGERNSALQARFLANLAIASPDFQLRHGYSDDRFEHELLTLGSKWVAHRFGCVSLTLEMPFKDNDEAPDLRVGWNGARSKRLGAAMLLPLLAHLRALDLE</sequence>
<dbReference type="InterPro" id="IPR040626">
    <property type="entry name" value="Pepdidase_M14_N"/>
</dbReference>
<gene>
    <name evidence="4" type="ORF">GGR36_001439</name>
</gene>
<comment type="cofactor">
    <cofactor evidence="1">
        <name>Zn(2+)</name>
        <dbReference type="ChEBI" id="CHEBI:29105"/>
    </cofactor>
</comment>
<protein>
    <submittedName>
        <fullName evidence="4">Murein tripeptide amidase MpaA</fullName>
    </submittedName>
</protein>
<reference evidence="4 5" key="1">
    <citation type="submission" date="2020-08" db="EMBL/GenBank/DDBJ databases">
        <title>Genomic Encyclopedia of Type Strains, Phase IV (KMG-IV): sequencing the most valuable type-strain genomes for metagenomic binning, comparative biology and taxonomic classification.</title>
        <authorList>
            <person name="Goeker M."/>
        </authorList>
    </citation>
    <scope>NUCLEOTIDE SEQUENCE [LARGE SCALE GENOMIC DNA]</scope>
    <source>
        <strain evidence="4 5">DSM 106739</strain>
    </source>
</reference>
<keyword evidence="5" id="KW-1185">Reference proteome</keyword>
<dbReference type="CDD" id="cd06234">
    <property type="entry name" value="M14_PaCCP-like"/>
    <property type="match status" value="1"/>
</dbReference>
<evidence type="ECO:0000313" key="4">
    <source>
        <dbReference type="EMBL" id="MBB4012131.1"/>
    </source>
</evidence>
<dbReference type="AlphaFoldDB" id="A0A840BF25"/>
<comment type="caution">
    <text evidence="4">The sequence shown here is derived from an EMBL/GenBank/DDBJ whole genome shotgun (WGS) entry which is preliminary data.</text>
</comment>
<feature type="active site" description="Proton donor/acceptor" evidence="2">
    <location>
        <position position="336"/>
    </location>
</feature>
<dbReference type="Pfam" id="PF18027">
    <property type="entry name" value="Pepdidase_M14_N"/>
    <property type="match status" value="1"/>
</dbReference>
<dbReference type="EMBL" id="JACIET010000001">
    <property type="protein sequence ID" value="MBB4012131.1"/>
    <property type="molecule type" value="Genomic_DNA"/>
</dbReference>
<dbReference type="InterPro" id="IPR000834">
    <property type="entry name" value="Peptidase_M14"/>
</dbReference>
<dbReference type="GO" id="GO:0006508">
    <property type="term" value="P:proteolysis"/>
    <property type="evidence" value="ECO:0007669"/>
    <property type="project" value="InterPro"/>
</dbReference>
<dbReference type="InterPro" id="IPR050821">
    <property type="entry name" value="Cytosolic_carboxypeptidase"/>
</dbReference>
<evidence type="ECO:0000259" key="3">
    <source>
        <dbReference type="PROSITE" id="PS52035"/>
    </source>
</evidence>
<evidence type="ECO:0000256" key="1">
    <source>
        <dbReference type="ARBA" id="ARBA00001947"/>
    </source>
</evidence>
<dbReference type="Pfam" id="PF00246">
    <property type="entry name" value="Peptidase_M14"/>
    <property type="match status" value="1"/>
</dbReference>
<proteinExistence type="inferred from homology"/>
<dbReference type="SUPFAM" id="SSF53187">
    <property type="entry name" value="Zn-dependent exopeptidases"/>
    <property type="match status" value="1"/>
</dbReference>
<dbReference type="Proteomes" id="UP000561045">
    <property type="component" value="Unassembled WGS sequence"/>
</dbReference>
<dbReference type="PANTHER" id="PTHR12756">
    <property type="entry name" value="CYTOSOLIC CARBOXYPEPTIDASE"/>
    <property type="match status" value="1"/>
</dbReference>
<dbReference type="Gene3D" id="2.60.40.3120">
    <property type="match status" value="1"/>
</dbReference>
<dbReference type="PROSITE" id="PS52035">
    <property type="entry name" value="PEPTIDASE_M14"/>
    <property type="match status" value="1"/>
</dbReference>
<dbReference type="GO" id="GO:0008270">
    <property type="term" value="F:zinc ion binding"/>
    <property type="evidence" value="ECO:0007669"/>
    <property type="project" value="InterPro"/>
</dbReference>
<name>A0A840BF25_9RHOO</name>